<reference evidence="1" key="1">
    <citation type="submission" date="2021-04" db="EMBL/GenBank/DDBJ databases">
        <title>Genome seq and assembly of Bacillus sp.</title>
        <authorList>
            <person name="Chhetri G."/>
        </authorList>
    </citation>
    <scope>NUCLEOTIDE SEQUENCE</scope>
    <source>
        <strain evidence="1">RG28</strain>
    </source>
</reference>
<dbReference type="Proteomes" id="UP000682134">
    <property type="component" value="Unassembled WGS sequence"/>
</dbReference>
<proteinExistence type="predicted"/>
<dbReference type="RefSeq" id="WP_209405009.1">
    <property type="nucleotide sequence ID" value="NZ_JAGIYQ010000005.1"/>
</dbReference>
<evidence type="ECO:0000313" key="2">
    <source>
        <dbReference type="Proteomes" id="UP000682134"/>
    </source>
</evidence>
<protein>
    <submittedName>
        <fullName evidence="1">DUF2785 domain-containing protein</fullName>
    </submittedName>
</protein>
<comment type="caution">
    <text evidence="1">The sequence shown here is derived from an EMBL/GenBank/DDBJ whole genome shotgun (WGS) entry which is preliminary data.</text>
</comment>
<sequence>MVTEKLLKEKLMKLKENNYILTEEENAYDLAIEMLKNIGSVDPVLRDDLIYSILSKWMINDVFTTEQLQHLLFICIDENHLHYKLGEINTDSIFTRSFSILITAVILYKENETSFLTSKDIENVKEKIFQYAIQENDIRGYDEEKGWAHSIAHLADCLDELAKNHQLNQTDLQMMLEIICTRIMESKNVFTCEEDERMVTAVCAIIERNLLSEEDIKNWIVRFKDYKKTDDYNKNYNIKINSKHFLRSLYFRLKPVEKEKYSMILKALDELNTY</sequence>
<organism evidence="1 2">
    <name type="scientific">Gottfriedia endophytica</name>
    <dbReference type="NCBI Taxonomy" id="2820819"/>
    <lineage>
        <taxon>Bacteria</taxon>
        <taxon>Bacillati</taxon>
        <taxon>Bacillota</taxon>
        <taxon>Bacilli</taxon>
        <taxon>Bacillales</taxon>
        <taxon>Bacillaceae</taxon>
        <taxon>Gottfriedia</taxon>
    </lineage>
</organism>
<gene>
    <name evidence="1" type="ORF">J5Y03_09625</name>
</gene>
<accession>A0A940SGT8</accession>
<evidence type="ECO:0000313" key="1">
    <source>
        <dbReference type="EMBL" id="MBP0725447.1"/>
    </source>
</evidence>
<dbReference type="Pfam" id="PF10978">
    <property type="entry name" value="DUF2785"/>
    <property type="match status" value="1"/>
</dbReference>
<keyword evidence="2" id="KW-1185">Reference proteome</keyword>
<dbReference type="AlphaFoldDB" id="A0A940SGT8"/>
<dbReference type="EMBL" id="JAGIYQ010000005">
    <property type="protein sequence ID" value="MBP0725447.1"/>
    <property type="molecule type" value="Genomic_DNA"/>
</dbReference>
<name>A0A940SGT8_9BACI</name>
<dbReference type="InterPro" id="IPR021247">
    <property type="entry name" value="DUF2785"/>
</dbReference>